<dbReference type="KEGG" id="cdi:DIP0189"/>
<dbReference type="Proteomes" id="UP000002198">
    <property type="component" value="Chromosome"/>
</dbReference>
<dbReference type="EMBL" id="BX248354">
    <property type="protein sequence ID" value="CAE48693.1"/>
    <property type="molecule type" value="Genomic_DNA"/>
</dbReference>
<accession>Q6NK49</accession>
<evidence type="ECO:0000313" key="1">
    <source>
        <dbReference type="EMBL" id="CAE48693.1"/>
    </source>
</evidence>
<name>Q6NK49_CORDI</name>
<organism evidence="1 2">
    <name type="scientific">Corynebacterium diphtheriae (strain ATCC 700971 / NCTC 13129 / Biotype gravis)</name>
    <dbReference type="NCBI Taxonomy" id="257309"/>
    <lineage>
        <taxon>Bacteria</taxon>
        <taxon>Bacillati</taxon>
        <taxon>Actinomycetota</taxon>
        <taxon>Actinomycetes</taxon>
        <taxon>Mycobacteriales</taxon>
        <taxon>Corynebacteriaceae</taxon>
        <taxon>Corynebacterium</taxon>
    </lineage>
</organism>
<protein>
    <submittedName>
        <fullName evidence="1">Uncharacterized protein</fullName>
    </submittedName>
</protein>
<dbReference type="AlphaFoldDB" id="Q6NK49"/>
<proteinExistence type="predicted"/>
<gene>
    <name evidence="1" type="ordered locus">DIP0189</name>
</gene>
<keyword evidence="2" id="KW-1185">Reference proteome</keyword>
<reference evidence="1 2" key="1">
    <citation type="journal article" date="2003" name="Nucleic Acids Res.">
        <title>The complete genome sequence and analysis of Corynebacterium diphtheriae NCTC13129.</title>
        <authorList>
            <person name="Cerdeno-Tarraga A.M."/>
            <person name="Efstratiou A."/>
            <person name="Dover L.G."/>
            <person name="Holden M.T.G."/>
            <person name="Pallen M."/>
            <person name="Bentley S.D."/>
            <person name="Besra G.S."/>
            <person name="Churcher C."/>
            <person name="James K.D."/>
            <person name="De Zoysa A."/>
            <person name="Chillingworth T."/>
            <person name="Cronin A."/>
            <person name="Dowd L."/>
            <person name="Feltwell T."/>
            <person name="Hamlin N."/>
            <person name="Holroyd S."/>
            <person name="Jagels K."/>
            <person name="Moule S."/>
            <person name="Quail M.A."/>
            <person name="Rabbinowitsch E."/>
            <person name="Rutherford K."/>
            <person name="Thomson N.R."/>
            <person name="Unwin L."/>
            <person name="Whitehead S."/>
            <person name="Barrell B.G.Parkhill.J."/>
        </authorList>
    </citation>
    <scope>NUCLEOTIDE SEQUENCE [LARGE SCALE GENOMIC DNA]</scope>
    <source>
        <strain evidence="2">ATCC 700971 / NCTC 13129 / Biotype gravis</strain>
    </source>
</reference>
<evidence type="ECO:0000313" key="2">
    <source>
        <dbReference type="Proteomes" id="UP000002198"/>
    </source>
</evidence>
<sequence length="163" mass="19047">MQSLFRLRVKGTPLVELRVVPFEKDRFTIVHADVKDPVTVHAVTIEEIHNLMTLLFRQTLRNLGVSRIGKDELDVVIRLDPQARETGRPKVKRYTALVEGIHSVGDPGERPVRHLVFVTVDIQRESFIAHTKRVIRRIKHDSRFHRKMKHLSERRKRDGIKTI</sequence>
<dbReference type="STRING" id="257309.DIP0189"/>
<dbReference type="HOGENOM" id="CLU_1624349_0_0_11"/>